<feature type="compositionally biased region" description="Low complexity" evidence="1">
    <location>
        <begin position="215"/>
        <end position="226"/>
    </location>
</feature>
<dbReference type="Proteomes" id="UP001242732">
    <property type="component" value="Chromosome"/>
</dbReference>
<evidence type="ECO:0000313" key="3">
    <source>
        <dbReference type="EMBL" id="WIY51219.1"/>
    </source>
</evidence>
<feature type="region of interest" description="Disordered" evidence="1">
    <location>
        <begin position="208"/>
        <end position="231"/>
    </location>
</feature>
<sequence>MAVKSNRFIPVLAIAAIAIVGTIFMMNRNPSPASEPMKAVPLPKTAGADEDTPAETLATVVASNRELRQWAERVLRENEELRRQLKLGGIPSQAVSAEPTAATGTPDQPAPPRQAKAGGASNSPVDVIANAWGNATDTLGSLGRHPAAPVDGAVAQDMPADGAAGAVGYKVVPPMGYVAQTQSNQGMTTTRYVRSPGSATAAAAAAAGAGGSTGTGSATRAAQAASEKPEAEPYFTLPENSTLTGVTAMTSLIGRVPVNGRVTDPMQFKAIVGRENLAANGWELPEDLAGMVVTGVAIGDMALSCTEGKVRSMTFVFNDGTIRTISARRSGSSTNGGIGSGNTSDLGFISDLHGNPCIQGKFVTNAPAYLTDIVGAKGLGVAAEALAQAQTTTLNRGDSTSSAVTGNAGSFALGRMGSGAADELTRWLTERLKSSFDAVVTPAGQQLVVHLDTEVAIDKPANARKILHRTQSSNVLSGARYGLE</sequence>
<protein>
    <submittedName>
        <fullName evidence="3">TIGR03752 family integrating conjugative element protein</fullName>
    </submittedName>
</protein>
<evidence type="ECO:0000256" key="2">
    <source>
        <dbReference type="SAM" id="Phobius"/>
    </source>
</evidence>
<evidence type="ECO:0000313" key="4">
    <source>
        <dbReference type="Proteomes" id="UP001242732"/>
    </source>
</evidence>
<keyword evidence="2" id="KW-0472">Membrane</keyword>
<organism evidence="3 4">
    <name type="scientific">Paracidovorax citrulli</name>
    <name type="common">Acidovorax citrulli</name>
    <dbReference type="NCBI Taxonomy" id="80869"/>
    <lineage>
        <taxon>Bacteria</taxon>
        <taxon>Pseudomonadati</taxon>
        <taxon>Pseudomonadota</taxon>
        <taxon>Betaproteobacteria</taxon>
        <taxon>Burkholderiales</taxon>
        <taxon>Comamonadaceae</taxon>
        <taxon>Paracidovorax</taxon>
    </lineage>
</organism>
<keyword evidence="4" id="KW-1185">Reference proteome</keyword>
<accession>A0ABY9AWS0</accession>
<feature type="region of interest" description="Disordered" evidence="1">
    <location>
        <begin position="86"/>
        <end position="124"/>
    </location>
</feature>
<dbReference type="NCBIfam" id="TIGR03752">
    <property type="entry name" value="conj_TIGR03752"/>
    <property type="match status" value="1"/>
</dbReference>
<dbReference type="RefSeq" id="WP_011795847.1">
    <property type="nucleotide sequence ID" value="NZ_CP023687.1"/>
</dbReference>
<proteinExistence type="predicted"/>
<dbReference type="InterPro" id="IPR021207">
    <property type="entry name" value="Integr_conj_element_PFL4705"/>
</dbReference>
<dbReference type="EMBL" id="CP127363">
    <property type="protein sequence ID" value="WIY51219.1"/>
    <property type="molecule type" value="Genomic_DNA"/>
</dbReference>
<keyword evidence="2" id="KW-0812">Transmembrane</keyword>
<gene>
    <name evidence="3" type="ORF">QRO08_11855</name>
</gene>
<reference evidence="3 4" key="1">
    <citation type="submission" date="2023-06" db="EMBL/GenBank/DDBJ databases">
        <authorList>
            <person name="Ham H."/>
            <person name="Park D.S."/>
        </authorList>
    </citation>
    <scope>NUCLEOTIDE SEQUENCE [LARGE SCALE GENOMIC DNA]</scope>
    <source>
        <strain evidence="3 4">KACC 17005</strain>
    </source>
</reference>
<evidence type="ECO:0000256" key="1">
    <source>
        <dbReference type="SAM" id="MobiDB-lite"/>
    </source>
</evidence>
<feature type="transmembrane region" description="Helical" evidence="2">
    <location>
        <begin position="7"/>
        <end position="26"/>
    </location>
</feature>
<keyword evidence="2" id="KW-1133">Transmembrane helix</keyword>
<name>A0ABY9AWS0_PARCI</name>